<dbReference type="AlphaFoldDB" id="A0A939PJT2"/>
<evidence type="ECO:0000313" key="1">
    <source>
        <dbReference type="EMBL" id="MBO2453448.1"/>
    </source>
</evidence>
<organism evidence="1 2">
    <name type="scientific">Actinomadura barringtoniae</name>
    <dbReference type="NCBI Taxonomy" id="1427535"/>
    <lineage>
        <taxon>Bacteria</taxon>
        <taxon>Bacillati</taxon>
        <taxon>Actinomycetota</taxon>
        <taxon>Actinomycetes</taxon>
        <taxon>Streptosporangiales</taxon>
        <taxon>Thermomonosporaceae</taxon>
        <taxon>Actinomadura</taxon>
    </lineage>
</organism>
<gene>
    <name evidence="1" type="ORF">J4573_40590</name>
</gene>
<name>A0A939PJT2_9ACTN</name>
<evidence type="ECO:0000313" key="2">
    <source>
        <dbReference type="Proteomes" id="UP000669179"/>
    </source>
</evidence>
<proteinExistence type="predicted"/>
<dbReference type="RefSeq" id="WP_208261464.1">
    <property type="nucleotide sequence ID" value="NZ_JAGEOJ010000020.1"/>
</dbReference>
<dbReference type="Proteomes" id="UP000669179">
    <property type="component" value="Unassembled WGS sequence"/>
</dbReference>
<protein>
    <submittedName>
        <fullName evidence="1">Uncharacterized protein</fullName>
    </submittedName>
</protein>
<accession>A0A939PJT2</accession>
<keyword evidence="2" id="KW-1185">Reference proteome</keyword>
<sequence>MGKIEAPSAQAPYIGCTTEELRARRTGDRIAAGVDQSVLFQRRGEASLHDDRLVLQGWGDGGDLVLRPDEVTSVANEYTKLYGRFIGGLLNAGKPLILGTVPVGEIYLMIDHRTFMETTDNRKWSGLIREWLGDGA</sequence>
<comment type="caution">
    <text evidence="1">The sequence shown here is derived from an EMBL/GenBank/DDBJ whole genome shotgun (WGS) entry which is preliminary data.</text>
</comment>
<reference evidence="1" key="1">
    <citation type="submission" date="2021-03" db="EMBL/GenBank/DDBJ databases">
        <authorList>
            <person name="Kanchanasin P."/>
            <person name="Saeng-In P."/>
            <person name="Phongsopitanun W."/>
            <person name="Yuki M."/>
            <person name="Kudo T."/>
            <person name="Ohkuma M."/>
            <person name="Tanasupawat S."/>
        </authorList>
    </citation>
    <scope>NUCLEOTIDE SEQUENCE</scope>
    <source>
        <strain evidence="1">GKU 128</strain>
    </source>
</reference>
<dbReference type="EMBL" id="JAGEOJ010000020">
    <property type="protein sequence ID" value="MBO2453448.1"/>
    <property type="molecule type" value="Genomic_DNA"/>
</dbReference>